<sequence length="205" mass="23305">MVLKDILDTNPKLYKTLKIKGEEKKYAPGESIGTQEANQNSTAFILKGVFKVTLKGENPLLLYHIDAKSQGIISFMNFYNDTIRTSVTAIKNSRLLWVPNTDILRLGNSYPLLKNTMLSSYHYNNQELLQAMDTIISSSIEKRFIDYLLKKSSIYGTNKLYIPWNEIASDLQVSKTTVFKVVKRLKTTKQITLSGGQIVLNRFSV</sequence>
<evidence type="ECO:0000313" key="1">
    <source>
        <dbReference type="EMBL" id="MFD2592050.1"/>
    </source>
</evidence>
<accession>A0ABW5NC88</accession>
<dbReference type="InterPro" id="IPR036388">
    <property type="entry name" value="WH-like_DNA-bd_sf"/>
</dbReference>
<dbReference type="SUPFAM" id="SSF51206">
    <property type="entry name" value="cAMP-binding domain-like"/>
    <property type="match status" value="1"/>
</dbReference>
<proteinExistence type="predicted"/>
<dbReference type="EMBL" id="JBHULX010000030">
    <property type="protein sequence ID" value="MFD2592050.1"/>
    <property type="molecule type" value="Genomic_DNA"/>
</dbReference>
<organism evidence="1 2">
    <name type="scientific">Aquimarina hainanensis</name>
    <dbReference type="NCBI Taxonomy" id="1578017"/>
    <lineage>
        <taxon>Bacteria</taxon>
        <taxon>Pseudomonadati</taxon>
        <taxon>Bacteroidota</taxon>
        <taxon>Flavobacteriia</taxon>
        <taxon>Flavobacteriales</taxon>
        <taxon>Flavobacteriaceae</taxon>
        <taxon>Aquimarina</taxon>
    </lineage>
</organism>
<gene>
    <name evidence="1" type="ORF">ACFSTE_14520</name>
</gene>
<name>A0ABW5NC88_9FLAO</name>
<dbReference type="InterPro" id="IPR036390">
    <property type="entry name" value="WH_DNA-bd_sf"/>
</dbReference>
<dbReference type="Proteomes" id="UP001597459">
    <property type="component" value="Unassembled WGS sequence"/>
</dbReference>
<evidence type="ECO:0000313" key="2">
    <source>
        <dbReference type="Proteomes" id="UP001597459"/>
    </source>
</evidence>
<keyword evidence="2" id="KW-1185">Reference proteome</keyword>
<dbReference type="Gene3D" id="2.60.120.10">
    <property type="entry name" value="Jelly Rolls"/>
    <property type="match status" value="1"/>
</dbReference>
<dbReference type="RefSeq" id="WP_176027102.1">
    <property type="nucleotide sequence ID" value="NZ_JBHSJV010000001.1"/>
</dbReference>
<reference evidence="2" key="1">
    <citation type="journal article" date="2019" name="Int. J. Syst. Evol. Microbiol.">
        <title>The Global Catalogue of Microorganisms (GCM) 10K type strain sequencing project: providing services to taxonomists for standard genome sequencing and annotation.</title>
        <authorList>
            <consortium name="The Broad Institute Genomics Platform"/>
            <consortium name="The Broad Institute Genome Sequencing Center for Infectious Disease"/>
            <person name="Wu L."/>
            <person name="Ma J."/>
        </authorList>
    </citation>
    <scope>NUCLEOTIDE SEQUENCE [LARGE SCALE GENOMIC DNA]</scope>
    <source>
        <strain evidence="2">KCTC 42423</strain>
    </source>
</reference>
<dbReference type="SUPFAM" id="SSF46785">
    <property type="entry name" value="Winged helix' DNA-binding domain"/>
    <property type="match status" value="1"/>
</dbReference>
<dbReference type="Gene3D" id="1.10.10.10">
    <property type="entry name" value="Winged helix-like DNA-binding domain superfamily/Winged helix DNA-binding domain"/>
    <property type="match status" value="1"/>
</dbReference>
<comment type="caution">
    <text evidence="1">The sequence shown here is derived from an EMBL/GenBank/DDBJ whole genome shotgun (WGS) entry which is preliminary data.</text>
</comment>
<dbReference type="InterPro" id="IPR014710">
    <property type="entry name" value="RmlC-like_jellyroll"/>
</dbReference>
<protein>
    <submittedName>
        <fullName evidence="1">Crp/Fnr family transcriptional regulator</fullName>
    </submittedName>
</protein>
<dbReference type="InterPro" id="IPR018490">
    <property type="entry name" value="cNMP-bd_dom_sf"/>
</dbReference>